<gene>
    <name evidence="2" type="ORF">Plil01_001584600</name>
</gene>
<feature type="compositionally biased region" description="Acidic residues" evidence="1">
    <location>
        <begin position="148"/>
        <end position="162"/>
    </location>
</feature>
<evidence type="ECO:0000256" key="1">
    <source>
        <dbReference type="SAM" id="MobiDB-lite"/>
    </source>
</evidence>
<proteinExistence type="predicted"/>
<evidence type="ECO:0000313" key="2">
    <source>
        <dbReference type="EMBL" id="GMF37700.1"/>
    </source>
</evidence>
<feature type="region of interest" description="Disordered" evidence="1">
    <location>
        <begin position="106"/>
        <end position="300"/>
    </location>
</feature>
<accession>A0A9W6XEY9</accession>
<keyword evidence="3" id="KW-1185">Reference proteome</keyword>
<dbReference type="Proteomes" id="UP001165083">
    <property type="component" value="Unassembled WGS sequence"/>
</dbReference>
<feature type="compositionally biased region" description="Acidic residues" evidence="1">
    <location>
        <begin position="208"/>
        <end position="217"/>
    </location>
</feature>
<feature type="region of interest" description="Disordered" evidence="1">
    <location>
        <begin position="333"/>
        <end position="429"/>
    </location>
</feature>
<feature type="region of interest" description="Disordered" evidence="1">
    <location>
        <begin position="1"/>
        <end position="27"/>
    </location>
</feature>
<sequence length="667" mass="71205">MEDGPPKTNESTGIHNGHTPPLSEISHSELPTSILNSQGRAIQTSWAIKGVHPHRDSWCACPDLVDQVFTELHYHAGKWTRTWARSGDTSVASSACHRRIKSLWIRSSRRPALPTPRSARQPKRGRRQSTQKKAAKEPDVQDAHQAALDDEGSDADSGEDSAIDSGSVPDSASPDEGDVREETPAQASKGGAMKVEPPAESAVPDSSQPDEEAETLDEAPTIKEEGPLSTVQEEIALEDSSESTRSAPAPTTPTTTASAQPAQATSSRMAAPSPTQSAPTQTSTTEAGASRVATNFGPAGELVMTEREQARLGEEFMLQLRMIGFRTGSPRGSFIYEPHPKRPQHAHPIPSSSGSLPSYRSSDVITLGGATPSEDTSLSREVMSSGTGVHSSLFSTTGGGSDKSMLSGASGSRSSRMSSSSSSLWSLGGHGSSTHIPYTGIGPMVMTTRGAPVQAGSEMGMRITRTVFSLPPALANPDDVVMSESGRASARSGRGSRTSSRRHAHRSDRTNGSSLLPGGDFGEETALKRQAAEAAEAAVLEERRRLAQEYDRRWEQQQSEERASQARWAEEVLRAQHDVGVQLASFQQNVQRLESGRDRARKAVQDAQRISTNQDGGRRATDPKILGTSRPDSATQGHIEPGRATLHPVSRGGVINHRVNSDVTNPT</sequence>
<feature type="compositionally biased region" description="Low complexity" evidence="1">
    <location>
        <begin position="404"/>
        <end position="427"/>
    </location>
</feature>
<feature type="compositionally biased region" description="Low complexity" evidence="1">
    <location>
        <begin position="485"/>
        <end position="498"/>
    </location>
</feature>
<comment type="caution">
    <text evidence="2">The sequence shown here is derived from an EMBL/GenBank/DDBJ whole genome shotgun (WGS) entry which is preliminary data.</text>
</comment>
<feature type="region of interest" description="Disordered" evidence="1">
    <location>
        <begin position="600"/>
        <end position="667"/>
    </location>
</feature>
<protein>
    <submittedName>
        <fullName evidence="2">Unnamed protein product</fullName>
    </submittedName>
</protein>
<dbReference type="EMBL" id="BSXW01001568">
    <property type="protein sequence ID" value="GMF37700.1"/>
    <property type="molecule type" value="Genomic_DNA"/>
</dbReference>
<feature type="compositionally biased region" description="Basic residues" evidence="1">
    <location>
        <begin position="120"/>
        <end position="130"/>
    </location>
</feature>
<feature type="compositionally biased region" description="Polar residues" evidence="1">
    <location>
        <begin position="382"/>
        <end position="396"/>
    </location>
</feature>
<organism evidence="2 3">
    <name type="scientific">Phytophthora lilii</name>
    <dbReference type="NCBI Taxonomy" id="2077276"/>
    <lineage>
        <taxon>Eukaryota</taxon>
        <taxon>Sar</taxon>
        <taxon>Stramenopiles</taxon>
        <taxon>Oomycota</taxon>
        <taxon>Peronosporomycetes</taxon>
        <taxon>Peronosporales</taxon>
        <taxon>Peronosporaceae</taxon>
        <taxon>Phytophthora</taxon>
    </lineage>
</organism>
<name>A0A9W6XEY9_9STRA</name>
<evidence type="ECO:0000313" key="3">
    <source>
        <dbReference type="Proteomes" id="UP001165083"/>
    </source>
</evidence>
<feature type="region of interest" description="Disordered" evidence="1">
    <location>
        <begin position="473"/>
        <end position="521"/>
    </location>
</feature>
<dbReference type="AlphaFoldDB" id="A0A9W6XEY9"/>
<feature type="compositionally biased region" description="Low complexity" evidence="1">
    <location>
        <begin position="348"/>
        <end position="362"/>
    </location>
</feature>
<reference evidence="2" key="1">
    <citation type="submission" date="2023-04" db="EMBL/GenBank/DDBJ databases">
        <title>Phytophthora lilii NBRC 32176.</title>
        <authorList>
            <person name="Ichikawa N."/>
            <person name="Sato H."/>
            <person name="Tonouchi N."/>
        </authorList>
    </citation>
    <scope>NUCLEOTIDE SEQUENCE</scope>
    <source>
        <strain evidence="2">NBRC 32176</strain>
    </source>
</reference>
<feature type="compositionally biased region" description="Low complexity" evidence="1">
    <location>
        <begin position="243"/>
        <end position="285"/>
    </location>
</feature>